<comment type="similarity">
    <text evidence="1 11">Belongs to the thymidylate kinase family.</text>
</comment>
<dbReference type="GO" id="GO:0004798">
    <property type="term" value="F:dTMP kinase activity"/>
    <property type="evidence" value="ECO:0007669"/>
    <property type="project" value="UniProtKB-UniRule"/>
</dbReference>
<accession>A0A1G6JZU0</accession>
<dbReference type="OrthoDB" id="9774907at2"/>
<keyword evidence="4 11" id="KW-0808">Transferase</keyword>
<dbReference type="InterPro" id="IPR018094">
    <property type="entry name" value="Thymidylate_kinase"/>
</dbReference>
<feature type="domain" description="Thymidylate kinase-like" evidence="12">
    <location>
        <begin position="9"/>
        <end position="198"/>
    </location>
</feature>
<name>A0A1G6JZU0_9BURK</name>
<organism evidence="13 14">
    <name type="scientific">Paracidovorax valerianellae</name>
    <dbReference type="NCBI Taxonomy" id="187868"/>
    <lineage>
        <taxon>Bacteria</taxon>
        <taxon>Pseudomonadati</taxon>
        <taxon>Pseudomonadota</taxon>
        <taxon>Betaproteobacteria</taxon>
        <taxon>Burkholderiales</taxon>
        <taxon>Comamonadaceae</taxon>
        <taxon>Paracidovorax</taxon>
    </lineage>
</organism>
<keyword evidence="14" id="KW-1185">Reference proteome</keyword>
<dbReference type="EC" id="2.7.4.9" evidence="2 11"/>
<evidence type="ECO:0000256" key="1">
    <source>
        <dbReference type="ARBA" id="ARBA00009776"/>
    </source>
</evidence>
<evidence type="ECO:0000256" key="6">
    <source>
        <dbReference type="ARBA" id="ARBA00022741"/>
    </source>
</evidence>
<dbReference type="EMBL" id="FMZC01000001">
    <property type="protein sequence ID" value="SDC23905.1"/>
    <property type="molecule type" value="Genomic_DNA"/>
</dbReference>
<keyword evidence="6 11" id="KW-0547">Nucleotide-binding</keyword>
<dbReference type="Pfam" id="PF02223">
    <property type="entry name" value="Thymidylate_kin"/>
    <property type="match status" value="1"/>
</dbReference>
<evidence type="ECO:0000256" key="9">
    <source>
        <dbReference type="ARBA" id="ARBA00029962"/>
    </source>
</evidence>
<dbReference type="GO" id="GO:0006235">
    <property type="term" value="P:dTTP biosynthetic process"/>
    <property type="evidence" value="ECO:0007669"/>
    <property type="project" value="UniProtKB-UniRule"/>
</dbReference>
<dbReference type="RefSeq" id="WP_092739929.1">
    <property type="nucleotide sequence ID" value="NZ_FMZC01000001.1"/>
</dbReference>
<dbReference type="GO" id="GO:0006233">
    <property type="term" value="P:dTDP biosynthetic process"/>
    <property type="evidence" value="ECO:0007669"/>
    <property type="project" value="InterPro"/>
</dbReference>
<dbReference type="PANTHER" id="PTHR10344:SF4">
    <property type="entry name" value="UMP-CMP KINASE 2, MITOCHONDRIAL"/>
    <property type="match status" value="1"/>
</dbReference>
<evidence type="ECO:0000313" key="13">
    <source>
        <dbReference type="EMBL" id="SDC23905.1"/>
    </source>
</evidence>
<dbReference type="Gene3D" id="3.40.50.300">
    <property type="entry name" value="P-loop containing nucleotide triphosphate hydrolases"/>
    <property type="match status" value="1"/>
</dbReference>
<evidence type="ECO:0000256" key="7">
    <source>
        <dbReference type="ARBA" id="ARBA00022777"/>
    </source>
</evidence>
<dbReference type="SUPFAM" id="SSF52540">
    <property type="entry name" value="P-loop containing nucleoside triphosphate hydrolases"/>
    <property type="match status" value="1"/>
</dbReference>
<gene>
    <name evidence="11" type="primary">tmk</name>
    <name evidence="13" type="ORF">SAMN05192589_101517</name>
</gene>
<evidence type="ECO:0000256" key="11">
    <source>
        <dbReference type="HAMAP-Rule" id="MF_00165"/>
    </source>
</evidence>
<dbReference type="CDD" id="cd01672">
    <property type="entry name" value="TMPK"/>
    <property type="match status" value="1"/>
</dbReference>
<keyword evidence="5 11" id="KW-0545">Nucleotide biosynthesis</keyword>
<keyword evidence="8 11" id="KW-0067">ATP-binding</keyword>
<dbReference type="GO" id="GO:0005829">
    <property type="term" value="C:cytosol"/>
    <property type="evidence" value="ECO:0007669"/>
    <property type="project" value="TreeGrafter"/>
</dbReference>
<evidence type="ECO:0000256" key="10">
    <source>
        <dbReference type="ARBA" id="ARBA00048743"/>
    </source>
</evidence>
<dbReference type="GO" id="GO:0006227">
    <property type="term" value="P:dUDP biosynthetic process"/>
    <property type="evidence" value="ECO:0007669"/>
    <property type="project" value="TreeGrafter"/>
</dbReference>
<evidence type="ECO:0000256" key="8">
    <source>
        <dbReference type="ARBA" id="ARBA00022840"/>
    </source>
</evidence>
<dbReference type="AlphaFoldDB" id="A0A1G6JZU0"/>
<dbReference type="InterPro" id="IPR039430">
    <property type="entry name" value="Thymidylate_kin-like_dom"/>
</dbReference>
<protein>
    <recommendedName>
        <fullName evidence="3 11">Thymidylate kinase</fullName>
        <ecNumber evidence="2 11">2.7.4.9</ecNumber>
    </recommendedName>
    <alternativeName>
        <fullName evidence="9 11">dTMP kinase</fullName>
    </alternativeName>
</protein>
<dbReference type="Proteomes" id="UP000198781">
    <property type="component" value="Unassembled WGS sequence"/>
</dbReference>
<dbReference type="STRING" id="187868.SAMN05192589_101517"/>
<dbReference type="InterPro" id="IPR027417">
    <property type="entry name" value="P-loop_NTPase"/>
</dbReference>
<keyword evidence="7 11" id="KW-0418">Kinase</keyword>
<proteinExistence type="inferred from homology"/>
<dbReference type="HAMAP" id="MF_00165">
    <property type="entry name" value="Thymidylate_kinase"/>
    <property type="match status" value="1"/>
</dbReference>
<dbReference type="NCBIfam" id="TIGR00041">
    <property type="entry name" value="DTMP_kinase"/>
    <property type="match status" value="1"/>
</dbReference>
<sequence length="210" mass="23805">MIKPIFVVFEGLDGSGTSTQAIRLENFWRSKSLNCCLTEEPSPGPVGQMIRQVLKGRLLFSNDPIMFDRQLAYLFAADRFDHLNNDIDGVVSLLNRGISVISTRYIASSYAYHCGSEADWQRIQELNKEFPDPSLLIYLRNPVKVSVQRMKNRTTLDAYENPDKLTIASENYERFLLEYKSPLLVLDATLSPDKIHESVLQAIDEISGGK</sequence>
<evidence type="ECO:0000256" key="2">
    <source>
        <dbReference type="ARBA" id="ARBA00012980"/>
    </source>
</evidence>
<comment type="caution">
    <text evidence="11">Lacks conserved residue(s) required for the propagation of feature annotation.</text>
</comment>
<evidence type="ECO:0000256" key="5">
    <source>
        <dbReference type="ARBA" id="ARBA00022727"/>
    </source>
</evidence>
<comment type="catalytic activity">
    <reaction evidence="10 11">
        <text>dTMP + ATP = dTDP + ADP</text>
        <dbReference type="Rhea" id="RHEA:13517"/>
        <dbReference type="ChEBI" id="CHEBI:30616"/>
        <dbReference type="ChEBI" id="CHEBI:58369"/>
        <dbReference type="ChEBI" id="CHEBI:63528"/>
        <dbReference type="ChEBI" id="CHEBI:456216"/>
        <dbReference type="EC" id="2.7.4.9"/>
    </reaction>
</comment>
<evidence type="ECO:0000313" key="14">
    <source>
        <dbReference type="Proteomes" id="UP000198781"/>
    </source>
</evidence>
<comment type="function">
    <text evidence="11">Phosphorylation of dTMP to form dTDP in both de novo and salvage pathways of dTTP synthesis.</text>
</comment>
<dbReference type="PANTHER" id="PTHR10344">
    <property type="entry name" value="THYMIDYLATE KINASE"/>
    <property type="match status" value="1"/>
</dbReference>
<dbReference type="GO" id="GO:0005524">
    <property type="term" value="F:ATP binding"/>
    <property type="evidence" value="ECO:0007669"/>
    <property type="project" value="UniProtKB-UniRule"/>
</dbReference>
<reference evidence="13 14" key="1">
    <citation type="submission" date="2016-10" db="EMBL/GenBank/DDBJ databases">
        <authorList>
            <person name="de Groot N.N."/>
        </authorList>
    </citation>
    <scope>NUCLEOTIDE SEQUENCE [LARGE SCALE GENOMIC DNA]</scope>
    <source>
        <strain evidence="13 14">DSM 16619</strain>
    </source>
</reference>
<evidence type="ECO:0000259" key="12">
    <source>
        <dbReference type="Pfam" id="PF02223"/>
    </source>
</evidence>
<evidence type="ECO:0000256" key="4">
    <source>
        <dbReference type="ARBA" id="ARBA00022679"/>
    </source>
</evidence>
<evidence type="ECO:0000256" key="3">
    <source>
        <dbReference type="ARBA" id="ARBA00017144"/>
    </source>
</evidence>